<dbReference type="OMA" id="RDFTDIQ"/>
<evidence type="ECO:0000259" key="3">
    <source>
        <dbReference type="PROSITE" id="PS50076"/>
    </source>
</evidence>
<dbReference type="PANTHER" id="PTHR43096">
    <property type="entry name" value="DNAJ HOMOLOG 1, MITOCHONDRIAL-RELATED"/>
    <property type="match status" value="1"/>
</dbReference>
<dbReference type="AlphaFoldDB" id="A0A0N1PBL0"/>
<feature type="domain" description="J" evidence="3">
    <location>
        <begin position="4"/>
        <end position="115"/>
    </location>
</feature>
<dbReference type="PANTHER" id="PTHR43096:SF52">
    <property type="entry name" value="DNAJ HOMOLOG 1, MITOCHONDRIAL-RELATED"/>
    <property type="match status" value="1"/>
</dbReference>
<keyword evidence="1" id="KW-0143">Chaperone</keyword>
<dbReference type="CDD" id="cd06257">
    <property type="entry name" value="DnaJ"/>
    <property type="match status" value="1"/>
</dbReference>
<dbReference type="PRINTS" id="PR00625">
    <property type="entry name" value="JDOMAIN"/>
</dbReference>
<dbReference type="Proteomes" id="UP000038009">
    <property type="component" value="Unassembled WGS sequence"/>
</dbReference>
<feature type="region of interest" description="Disordered" evidence="2">
    <location>
        <begin position="41"/>
        <end position="78"/>
    </location>
</feature>
<protein>
    <submittedName>
        <fullName evidence="4">Chaperone protein DNAJ putatative</fullName>
    </submittedName>
</protein>
<dbReference type="OrthoDB" id="442087at2759"/>
<sequence length="375" mass="41045">MFKDYYAVLGVSPRATGDEIRSTFRRLALLYHPDRTLAGVVDPIHGTQPDEASSSPQPPSLLGGNGYTGTATSSLPPDVEMTLPSASSIKDFTVIQEAYEVLGDVARRYLYDLNYQESLRQKEQQRQEELACREANLRALEEATRQARERERKREQRAQALSQTRLTAPSCVSLPMVGQPNHIGVSCSLNETAPSAVAAGSPPSELPPIVKCKNTLSNSERVSAAMTIGEDVLDVVDVAGPSNSGGIGSRDNVYSSTVPPLDLLRHRRREERWRLREFNKTVPNLTTSAGARLLSKQHLLQSRVELSLPSTFIITNSISLAAKRNSSSTSLLSTRAAGGKPGILQGSLAEVPIEYYHQRSIERTLRVFFADSKAT</sequence>
<accession>A0A0N1PBL0</accession>
<gene>
    <name evidence="4" type="ORF">ABL78_5155</name>
</gene>
<evidence type="ECO:0000313" key="4">
    <source>
        <dbReference type="EMBL" id="KPI85798.1"/>
    </source>
</evidence>
<dbReference type="GO" id="GO:0042026">
    <property type="term" value="P:protein refolding"/>
    <property type="evidence" value="ECO:0007669"/>
    <property type="project" value="TreeGrafter"/>
</dbReference>
<feature type="region of interest" description="Disordered" evidence="2">
    <location>
        <begin position="143"/>
        <end position="162"/>
    </location>
</feature>
<dbReference type="VEuPathDB" id="TriTrypDB:Lsey_0166_0180"/>
<reference evidence="4 5" key="1">
    <citation type="journal article" date="2015" name="PLoS Pathog.">
        <title>Leptomonas seymouri: Adaptations to the Dixenous Life Cycle Analyzed by Genome Sequencing, Transcriptome Profiling and Co-infection with Leishmania donovani.</title>
        <authorList>
            <person name="Kraeva N."/>
            <person name="Butenko A."/>
            <person name="Hlavacova J."/>
            <person name="Kostygov A."/>
            <person name="Myskova J."/>
            <person name="Grybchuk D."/>
            <person name="Lestinova T."/>
            <person name="Votypka J."/>
            <person name="Volf P."/>
            <person name="Opperdoes F."/>
            <person name="Flegontov P."/>
            <person name="Lukes J."/>
            <person name="Yurchenko V."/>
        </authorList>
    </citation>
    <scope>NUCLEOTIDE SEQUENCE [LARGE SCALE GENOMIC DNA]</scope>
    <source>
        <strain evidence="4 5">ATCC 30220</strain>
    </source>
</reference>
<dbReference type="GO" id="GO:0051082">
    <property type="term" value="F:unfolded protein binding"/>
    <property type="evidence" value="ECO:0007669"/>
    <property type="project" value="TreeGrafter"/>
</dbReference>
<evidence type="ECO:0000313" key="5">
    <source>
        <dbReference type="Proteomes" id="UP000038009"/>
    </source>
</evidence>
<dbReference type="EMBL" id="LJSK01000166">
    <property type="protein sequence ID" value="KPI85798.1"/>
    <property type="molecule type" value="Genomic_DNA"/>
</dbReference>
<dbReference type="Gene3D" id="1.10.287.110">
    <property type="entry name" value="DnaJ domain"/>
    <property type="match status" value="1"/>
</dbReference>
<dbReference type="GO" id="GO:0005737">
    <property type="term" value="C:cytoplasm"/>
    <property type="evidence" value="ECO:0007669"/>
    <property type="project" value="TreeGrafter"/>
</dbReference>
<dbReference type="SMART" id="SM00271">
    <property type="entry name" value="DnaJ"/>
    <property type="match status" value="1"/>
</dbReference>
<dbReference type="InterPro" id="IPR001623">
    <property type="entry name" value="DnaJ_domain"/>
</dbReference>
<evidence type="ECO:0000256" key="2">
    <source>
        <dbReference type="SAM" id="MobiDB-lite"/>
    </source>
</evidence>
<dbReference type="InterPro" id="IPR036869">
    <property type="entry name" value="J_dom_sf"/>
</dbReference>
<evidence type="ECO:0000256" key="1">
    <source>
        <dbReference type="ARBA" id="ARBA00023186"/>
    </source>
</evidence>
<organism evidence="4 5">
    <name type="scientific">Leptomonas seymouri</name>
    <dbReference type="NCBI Taxonomy" id="5684"/>
    <lineage>
        <taxon>Eukaryota</taxon>
        <taxon>Discoba</taxon>
        <taxon>Euglenozoa</taxon>
        <taxon>Kinetoplastea</taxon>
        <taxon>Metakinetoplastina</taxon>
        <taxon>Trypanosomatida</taxon>
        <taxon>Trypanosomatidae</taxon>
        <taxon>Leishmaniinae</taxon>
        <taxon>Leptomonas</taxon>
    </lineage>
</organism>
<dbReference type="PROSITE" id="PS00636">
    <property type="entry name" value="DNAJ_1"/>
    <property type="match status" value="1"/>
</dbReference>
<name>A0A0N1PBL0_LEPSE</name>
<proteinExistence type="predicted"/>
<dbReference type="InterPro" id="IPR018253">
    <property type="entry name" value="DnaJ_domain_CS"/>
</dbReference>
<comment type="caution">
    <text evidence="4">The sequence shown here is derived from an EMBL/GenBank/DDBJ whole genome shotgun (WGS) entry which is preliminary data.</text>
</comment>
<keyword evidence="5" id="KW-1185">Reference proteome</keyword>
<dbReference type="PROSITE" id="PS50076">
    <property type="entry name" value="DNAJ_2"/>
    <property type="match status" value="1"/>
</dbReference>
<dbReference type="SUPFAM" id="SSF46565">
    <property type="entry name" value="Chaperone J-domain"/>
    <property type="match status" value="1"/>
</dbReference>
<feature type="compositionally biased region" description="Basic and acidic residues" evidence="2">
    <location>
        <begin position="143"/>
        <end position="157"/>
    </location>
</feature>
<dbReference type="Pfam" id="PF00226">
    <property type="entry name" value="DnaJ"/>
    <property type="match status" value="1"/>
</dbReference>